<feature type="transmembrane region" description="Helical" evidence="1">
    <location>
        <begin position="78"/>
        <end position="96"/>
    </location>
</feature>
<gene>
    <name evidence="3" type="ORF">JYB85_12830</name>
</gene>
<dbReference type="CDD" id="cd00077">
    <property type="entry name" value="HDc"/>
    <property type="match status" value="1"/>
</dbReference>
<accession>A0ABX7QZC8</accession>
<dbReference type="PANTHER" id="PTHR45228:SF5">
    <property type="entry name" value="CYCLIC DI-GMP PHOSPHODIESTERASE VC_1348-RELATED"/>
    <property type="match status" value="1"/>
</dbReference>
<name>A0ABX7QZC8_9GAMM</name>
<feature type="transmembrane region" description="Helical" evidence="1">
    <location>
        <begin position="21"/>
        <end position="43"/>
    </location>
</feature>
<dbReference type="Proteomes" id="UP000663207">
    <property type="component" value="Chromosome"/>
</dbReference>
<evidence type="ECO:0000256" key="1">
    <source>
        <dbReference type="SAM" id="Phobius"/>
    </source>
</evidence>
<keyword evidence="4" id="KW-1185">Reference proteome</keyword>
<keyword evidence="1" id="KW-0812">Transmembrane</keyword>
<evidence type="ECO:0000313" key="3">
    <source>
        <dbReference type="EMBL" id="QSX36210.1"/>
    </source>
</evidence>
<dbReference type="SUPFAM" id="SSF109604">
    <property type="entry name" value="HD-domain/PDEase-like"/>
    <property type="match status" value="1"/>
</dbReference>
<dbReference type="Pfam" id="PF13487">
    <property type="entry name" value="HD_5"/>
    <property type="match status" value="1"/>
</dbReference>
<dbReference type="Gene3D" id="1.10.3210.10">
    <property type="entry name" value="Hypothetical protein af1432"/>
    <property type="match status" value="1"/>
</dbReference>
<evidence type="ECO:0000313" key="4">
    <source>
        <dbReference type="Proteomes" id="UP000663207"/>
    </source>
</evidence>
<keyword evidence="1" id="KW-0472">Membrane</keyword>
<keyword evidence="1" id="KW-1133">Transmembrane helix</keyword>
<feature type="transmembrane region" description="Helical" evidence="1">
    <location>
        <begin position="157"/>
        <end position="179"/>
    </location>
</feature>
<dbReference type="InterPro" id="IPR048437">
    <property type="entry name" value="MASE11"/>
</dbReference>
<feature type="domain" description="HD-GYP" evidence="2">
    <location>
        <begin position="190"/>
        <end position="400"/>
    </location>
</feature>
<dbReference type="EMBL" id="CP071502">
    <property type="protein sequence ID" value="QSX36210.1"/>
    <property type="molecule type" value="Genomic_DNA"/>
</dbReference>
<organism evidence="3 4">
    <name type="scientific">Shewanella sedimentimangrovi</name>
    <dbReference type="NCBI Taxonomy" id="2814293"/>
    <lineage>
        <taxon>Bacteria</taxon>
        <taxon>Pseudomonadati</taxon>
        <taxon>Pseudomonadota</taxon>
        <taxon>Gammaproteobacteria</taxon>
        <taxon>Alteromonadales</taxon>
        <taxon>Shewanellaceae</taxon>
        <taxon>Shewanella</taxon>
    </lineage>
</organism>
<dbReference type="InterPro" id="IPR003607">
    <property type="entry name" value="HD/PDEase_dom"/>
</dbReference>
<protein>
    <submittedName>
        <fullName evidence="3">HD domain-containing protein</fullName>
    </submittedName>
</protein>
<dbReference type="Pfam" id="PF20969">
    <property type="entry name" value="MASE11"/>
    <property type="match status" value="1"/>
</dbReference>
<dbReference type="InterPro" id="IPR052020">
    <property type="entry name" value="Cyclic_di-GMP/3'3'-cGAMP_PDE"/>
</dbReference>
<dbReference type="PANTHER" id="PTHR45228">
    <property type="entry name" value="CYCLIC DI-GMP PHOSPHODIESTERASE TM_0186-RELATED"/>
    <property type="match status" value="1"/>
</dbReference>
<dbReference type="InterPro" id="IPR037522">
    <property type="entry name" value="HD_GYP_dom"/>
</dbReference>
<sequence>MFPASEFRLNASHLPQWRYTIFRRLFGFMAVFCIPVYVTSIYLCIAQGLWAMVIVDTLAYLLLLGLLFFPELSDRQRYLMGCGLCYGIGAAFMVSVGPTGAGWFWMFLFPLLTALLLGFNASIWAQVINALTLIAIGIAYQQQQLQWPPLPAYSTTIYFVVLINFMVLNAMLSLSIAFLMDKLSKSLEEAISSRQATVIGLAKLAEYRDNDTGEHLLRMAQYARLLATRLAGSQNPPDELTEEFIDYIGLASTLHDIGKVGIPDAILLKPGRLSDEEFETIKGHPQIGAGVLRDLQQYAPSCQLLLLGEQIASGHHEKWDGSGYPRQLEGKAIPLAARIVALADVYDALTSQRCYKRPYSHEEARQIIIEGRGKHFDPQLVDVFLTNEADFIAQAKQQDAAEQQSMAS</sequence>
<feature type="transmembrane region" description="Helical" evidence="1">
    <location>
        <begin position="49"/>
        <end position="69"/>
    </location>
</feature>
<proteinExistence type="predicted"/>
<reference evidence="3 4" key="1">
    <citation type="submission" date="2021-03" db="EMBL/GenBank/DDBJ databases">
        <title>Novel species identification of genus Shewanella.</title>
        <authorList>
            <person name="Liu G."/>
            <person name="Zhang Q."/>
        </authorList>
    </citation>
    <scope>NUCLEOTIDE SEQUENCE [LARGE SCALE GENOMIC DNA]</scope>
    <source>
        <strain evidence="3 4">FJAT-52962</strain>
    </source>
</reference>
<dbReference type="PROSITE" id="PS51832">
    <property type="entry name" value="HD_GYP"/>
    <property type="match status" value="1"/>
</dbReference>
<dbReference type="SMART" id="SM00471">
    <property type="entry name" value="HDc"/>
    <property type="match status" value="1"/>
</dbReference>
<evidence type="ECO:0000259" key="2">
    <source>
        <dbReference type="PROSITE" id="PS51832"/>
    </source>
</evidence>
<dbReference type="RefSeq" id="WP_207379616.1">
    <property type="nucleotide sequence ID" value="NZ_CP071502.1"/>
</dbReference>